<feature type="compositionally biased region" description="Low complexity" evidence="1">
    <location>
        <begin position="33"/>
        <end position="45"/>
    </location>
</feature>
<feature type="compositionally biased region" description="Low complexity" evidence="1">
    <location>
        <begin position="60"/>
        <end position="70"/>
    </location>
</feature>
<protein>
    <submittedName>
        <fullName evidence="2">Xylulokinase</fullName>
    </submittedName>
</protein>
<dbReference type="Proteomes" id="UP000028761">
    <property type="component" value="Chromosome 2"/>
</dbReference>
<evidence type="ECO:0000313" key="2">
    <source>
        <dbReference type="Ensembl" id="ENSPANP00000048413.1"/>
    </source>
</evidence>
<gene>
    <name evidence="2" type="primary">XYLB</name>
</gene>
<feature type="region of interest" description="Disordered" evidence="1">
    <location>
        <begin position="21"/>
        <end position="84"/>
    </location>
</feature>
<dbReference type="Ensembl" id="ENSPANT00000083618.1">
    <property type="protein sequence ID" value="ENSPANP00000048413.1"/>
    <property type="gene ID" value="ENSPANG00000008387.3"/>
</dbReference>
<reference evidence="2 3" key="1">
    <citation type="submission" date="2012-03" db="EMBL/GenBank/DDBJ databases">
        <title>Whole Genome Assembly of Papio anubis.</title>
        <authorList>
            <person name="Liu Y.L."/>
            <person name="Abraham K.A."/>
            <person name="Akbar H.A."/>
            <person name="Ali S.A."/>
            <person name="Anosike U.A."/>
            <person name="Aqrawi P.A."/>
            <person name="Arias F.A."/>
            <person name="Attaway T.A."/>
            <person name="Awwad R.A."/>
            <person name="Babu C.B."/>
            <person name="Bandaranaike D.B."/>
            <person name="Battles P.B."/>
            <person name="Bell A.B."/>
            <person name="Beltran B.B."/>
            <person name="Berhane-Mersha D.B."/>
            <person name="Bess C.B."/>
            <person name="Bickham C.B."/>
            <person name="Bolden T.B."/>
            <person name="Carter K.C."/>
            <person name="Chau D.C."/>
            <person name="Chavez A.C."/>
            <person name="Clerc-Blankenburg K.C."/>
            <person name="Coyle M.C."/>
            <person name="Dao M.D."/>
            <person name="Davila M.L.D."/>
            <person name="Davy-Carroll L.D."/>
            <person name="Denson S.D."/>
            <person name="Dinh H.D."/>
            <person name="Fernandez S.F."/>
            <person name="Fernando P.F."/>
            <person name="Forbes L.F."/>
            <person name="Francis C.F."/>
            <person name="Francisco L.F."/>
            <person name="Fu Q.F."/>
            <person name="Garcia-Iii R.G."/>
            <person name="Garrett T.G."/>
            <person name="Gross S.G."/>
            <person name="Gubbala S.G."/>
            <person name="Hirani K.H."/>
            <person name="Hogues M.H."/>
            <person name="Hollins B.H."/>
            <person name="Jackson L.J."/>
            <person name="Javaid M.J."/>
            <person name="Jhangiani S.J."/>
            <person name="Johnson A.J."/>
            <person name="Johnson B.J."/>
            <person name="Jones J.J."/>
            <person name="Joshi V.J."/>
            <person name="Kalu J.K."/>
            <person name="Khan N.K."/>
            <person name="Korchina V.K."/>
            <person name="Kovar C.K."/>
            <person name="Lago L.L."/>
            <person name="Lara F.L."/>
            <person name="Le T.-K.L."/>
            <person name="Lee S.L."/>
            <person name="Legall-Iii F.L."/>
            <person name="Lemon S.L."/>
            <person name="Liu J.L."/>
            <person name="Liu Y.-S.L."/>
            <person name="Liyanage D.L."/>
            <person name="Lopez J.L."/>
            <person name="Lorensuhewa L.L."/>
            <person name="Mata R.M."/>
            <person name="Mathew T.M."/>
            <person name="Mercado C.M."/>
            <person name="Mercado I.M."/>
            <person name="Morales K.M."/>
            <person name="Morgan M.M."/>
            <person name="Munidasa M.M."/>
            <person name="Ngo D.N."/>
            <person name="Nguyen L.N."/>
            <person name="Nguyen T.N."/>
            <person name="Nguyen N.N."/>
            <person name="Obregon M.O."/>
            <person name="Okwuonu G.O."/>
            <person name="Ongeri F.O."/>
            <person name="Onwere C.O."/>
            <person name="Osifeso I.O."/>
            <person name="Parra A.P."/>
            <person name="Patil S.P."/>
            <person name="Perez A.P."/>
            <person name="Perez Y.P."/>
            <person name="Pham C.P."/>
            <person name="Pu L.-L.P."/>
            <person name="Puazo M.P."/>
            <person name="Quiroz J.Q."/>
            <person name="Rouhana J.R."/>
            <person name="Ruiz M.R."/>
            <person name="Ruiz S.-J.R."/>
            <person name="Saada N.S."/>
            <person name="Santibanez J.S."/>
            <person name="Scheel M.S."/>
            <person name="Schneider B.S."/>
            <person name="Simmons D.S."/>
            <person name="Sisson I.S."/>
            <person name="Tang L.-Y.T."/>
            <person name="Thornton R.T."/>
            <person name="Tisius J.T."/>
            <person name="Toledanes G.T."/>
            <person name="Trejos Z.T."/>
            <person name="Usmani K.U."/>
            <person name="Varghese R.V."/>
            <person name="Vattathil S.V."/>
            <person name="Vee V.V."/>
            <person name="Walker D.W."/>
            <person name="Weissenberger G.W."/>
            <person name="White C.W."/>
            <person name="Williams A.W."/>
            <person name="Woodworth J.W."/>
            <person name="Wright R.W."/>
            <person name="Zhu Y.Z."/>
            <person name="Han Y.H."/>
            <person name="Newsham I.N."/>
            <person name="Nazareth L.N."/>
            <person name="Worley K.W."/>
            <person name="Muzny D.M."/>
            <person name="Rogers J.R."/>
            <person name="Gibbs R.G."/>
        </authorList>
    </citation>
    <scope>NUCLEOTIDE SEQUENCE [LARGE SCALE GENOMIC DNA]</scope>
</reference>
<dbReference type="GeneTree" id="ENSGT01000000214434"/>
<keyword evidence="3" id="KW-1185">Reference proteome</keyword>
<name>A0A8I5R543_PAPAN</name>
<dbReference type="AlphaFoldDB" id="A0A8I5R543"/>
<sequence>REDEDGEDQSGCAWKESRLRGGTVDCTGRGAGSRRPAGGARAQARLVTRVHSPAGRSEGRALASLGAGARRQSRRGADGRTDGRAALPARVMAEHAPRRCCLGWDFSTQQVKVVAVDAELNVFYEESVHFDRDLPEFGCTEERPCEKAAVCKPEREPSPETEFAGTLIVDF</sequence>
<evidence type="ECO:0000256" key="1">
    <source>
        <dbReference type="SAM" id="MobiDB-lite"/>
    </source>
</evidence>
<accession>A0A8I5R543</accession>
<proteinExistence type="predicted"/>
<reference evidence="2" key="2">
    <citation type="submission" date="2025-08" db="UniProtKB">
        <authorList>
            <consortium name="Ensembl"/>
        </authorList>
    </citation>
    <scope>IDENTIFICATION</scope>
</reference>
<organism evidence="2 3">
    <name type="scientific">Papio anubis</name>
    <name type="common">Olive baboon</name>
    <dbReference type="NCBI Taxonomy" id="9555"/>
    <lineage>
        <taxon>Eukaryota</taxon>
        <taxon>Metazoa</taxon>
        <taxon>Chordata</taxon>
        <taxon>Craniata</taxon>
        <taxon>Vertebrata</taxon>
        <taxon>Euteleostomi</taxon>
        <taxon>Mammalia</taxon>
        <taxon>Eutheria</taxon>
        <taxon>Euarchontoglires</taxon>
        <taxon>Primates</taxon>
        <taxon>Haplorrhini</taxon>
        <taxon>Catarrhini</taxon>
        <taxon>Cercopithecidae</taxon>
        <taxon>Cercopithecinae</taxon>
        <taxon>Papio</taxon>
    </lineage>
</organism>
<reference evidence="2" key="3">
    <citation type="submission" date="2025-09" db="UniProtKB">
        <authorList>
            <consortium name="Ensembl"/>
        </authorList>
    </citation>
    <scope>IDENTIFICATION</scope>
</reference>
<dbReference type="Gene3D" id="3.30.420.40">
    <property type="match status" value="1"/>
</dbReference>
<evidence type="ECO:0000313" key="3">
    <source>
        <dbReference type="Proteomes" id="UP000028761"/>
    </source>
</evidence>